<feature type="compositionally biased region" description="Polar residues" evidence="1">
    <location>
        <begin position="1"/>
        <end position="19"/>
    </location>
</feature>
<organism evidence="2 3">
    <name type="scientific">Fragilariopsis cylindrus CCMP1102</name>
    <dbReference type="NCBI Taxonomy" id="635003"/>
    <lineage>
        <taxon>Eukaryota</taxon>
        <taxon>Sar</taxon>
        <taxon>Stramenopiles</taxon>
        <taxon>Ochrophyta</taxon>
        <taxon>Bacillariophyta</taxon>
        <taxon>Bacillariophyceae</taxon>
        <taxon>Bacillariophycidae</taxon>
        <taxon>Bacillariales</taxon>
        <taxon>Bacillariaceae</taxon>
        <taxon>Fragilariopsis</taxon>
    </lineage>
</organism>
<feature type="region of interest" description="Disordered" evidence="1">
    <location>
        <begin position="1"/>
        <end position="36"/>
    </location>
</feature>
<protein>
    <submittedName>
        <fullName evidence="2">Uncharacterized protein</fullName>
    </submittedName>
</protein>
<dbReference type="KEGG" id="fcy:FRACYDRAFT_237663"/>
<dbReference type="AlphaFoldDB" id="A0A1E7FGF6"/>
<reference evidence="2 3" key="1">
    <citation type="submission" date="2016-09" db="EMBL/GenBank/DDBJ databases">
        <title>Extensive genetic diversity and differential bi-allelic expression allows diatom success in the polar Southern Ocean.</title>
        <authorList>
            <consortium name="DOE Joint Genome Institute"/>
            <person name="Mock T."/>
            <person name="Otillar R.P."/>
            <person name="Strauss J."/>
            <person name="Dupont C."/>
            <person name="Frickenhaus S."/>
            <person name="Maumus F."/>
            <person name="Mcmullan M."/>
            <person name="Sanges R."/>
            <person name="Schmutz J."/>
            <person name="Toseland A."/>
            <person name="Valas R."/>
            <person name="Veluchamy A."/>
            <person name="Ward B.J."/>
            <person name="Allen A."/>
            <person name="Barry K."/>
            <person name="Falciatore A."/>
            <person name="Ferrante M."/>
            <person name="Fortunato A.E."/>
            <person name="Gloeckner G."/>
            <person name="Gruber A."/>
            <person name="Hipkin R."/>
            <person name="Janech M."/>
            <person name="Kroth P."/>
            <person name="Leese F."/>
            <person name="Lindquist E."/>
            <person name="Lyon B.R."/>
            <person name="Martin J."/>
            <person name="Mayer C."/>
            <person name="Parker M."/>
            <person name="Quesneville H."/>
            <person name="Raymond J."/>
            <person name="Uhlig C."/>
            <person name="Valentin K.U."/>
            <person name="Worden A.Z."/>
            <person name="Armbrust E.V."/>
            <person name="Bowler C."/>
            <person name="Green B."/>
            <person name="Moulton V."/>
            <person name="Van Oosterhout C."/>
            <person name="Grigoriev I."/>
        </authorList>
    </citation>
    <scope>NUCLEOTIDE SEQUENCE [LARGE SCALE GENOMIC DNA]</scope>
    <source>
        <strain evidence="2 3">CCMP1102</strain>
    </source>
</reference>
<evidence type="ECO:0000256" key="1">
    <source>
        <dbReference type="SAM" id="MobiDB-lite"/>
    </source>
</evidence>
<dbReference type="EMBL" id="KV784357">
    <property type="protein sequence ID" value="OEU17252.1"/>
    <property type="molecule type" value="Genomic_DNA"/>
</dbReference>
<sequence>MVKASNRAQQRRSLPSSRTTIKRGKESAAKQAKQKVNKIKKKKGIHFVNDKLSQDHIQTIIIEILRKWRQCEPKNKNGDPPRGSLAKLVRQYTKTQQWLEDGNKVPGNAGRPIGTTNKAKQQLTKKFSQMKNDIALSWVENKLLPADHTNKMSLKQLIANKQHEYQLDPDIYSVASTTIYSRICRDRLEVKGTGMTSPMLDAEPLIVMYINQSTDCNNTMNKRQIIDYANSYVSGTPVEDDVIAWKLRHQVDLRDQYVKHGIKPTSANLGNGWFAGFIRRWGNEVQYKGSSNVDFYRTEHCTYEKFVEMYDNVYGLLVKWGYAEVLDEPLYYNRKGEVCDIDDPDQYGEPVYHRFKHPELFMAADECGTNTNMSKDKLSAGNKKHCSTKGVTAKLPACTSDCHFTTMVWTKLDGNPAICLVIIEKEGELSYSELHGLDVNALWVGDDSMFNEIKNINNDNDKEKKMKEMLACSVFSVESCAGQVNMLTTIVHTSGLGSSRVGTVSNEEEEPSSLKTMVVGIGGEEIE</sequence>
<proteinExistence type="predicted"/>
<accession>A0A1E7FGF6</accession>
<gene>
    <name evidence="2" type="ORF">FRACYDRAFT_237663</name>
</gene>
<evidence type="ECO:0000313" key="3">
    <source>
        <dbReference type="Proteomes" id="UP000095751"/>
    </source>
</evidence>
<name>A0A1E7FGF6_9STRA</name>
<dbReference type="Proteomes" id="UP000095751">
    <property type="component" value="Unassembled WGS sequence"/>
</dbReference>
<evidence type="ECO:0000313" key="2">
    <source>
        <dbReference type="EMBL" id="OEU17252.1"/>
    </source>
</evidence>
<dbReference type="InParanoid" id="A0A1E7FGF6"/>
<keyword evidence="3" id="KW-1185">Reference proteome</keyword>